<dbReference type="HAMAP" id="MF_00102">
    <property type="entry name" value="DapB"/>
    <property type="match status" value="1"/>
</dbReference>
<evidence type="ECO:0000256" key="6">
    <source>
        <dbReference type="ARBA" id="ARBA00022915"/>
    </source>
</evidence>
<dbReference type="Proteomes" id="UP000294368">
    <property type="component" value="Chromosome"/>
</dbReference>
<evidence type="ECO:0000256" key="7">
    <source>
        <dbReference type="ARBA" id="ARBA00023002"/>
    </source>
</evidence>
<feature type="binding site" evidence="14">
    <location>
        <position position="159"/>
    </location>
    <ligand>
        <name>(S)-2,3,4,5-tetrahydrodipicolinate</name>
        <dbReference type="ChEBI" id="CHEBI:16845"/>
    </ligand>
</feature>
<keyword evidence="4 14" id="KW-0028">Amino-acid biosynthesis</keyword>
<dbReference type="UniPathway" id="UPA00034">
    <property type="reaction ID" value="UER00018"/>
</dbReference>
<sequence length="272" mass="29772">MKKTIRVAITGTDGRMGRKLIKATMHIPEIILGAAIVNTNSLLIGSDAGELVGSGITGIKITDQVDQVADSFDVLIDFTRPQGTLKYLALCKKYKKAMIIGTTGFNTTEYDIIQNTAKDIAIVCSSNFSIGATIMLKLAGQAAKMIGEHADIDILETHHREKIDSPSGTALVIGEAIARAMHWDFNQHAIYSSDQSVAPRLQQKIKFTSIRCGDTVGEHTALFSDIGEYVKISHKVSTRMAFAKGALKSALWVKNHKTGYFNMLDILNWHHI</sequence>
<feature type="active site" description="Proton donor/acceptor" evidence="14">
    <location>
        <position position="158"/>
    </location>
</feature>
<feature type="binding site" evidence="14">
    <location>
        <begin position="125"/>
        <end position="128"/>
    </location>
    <ligand>
        <name>NAD(+)</name>
        <dbReference type="ChEBI" id="CHEBI:57540"/>
    </ligand>
</feature>
<dbReference type="AlphaFoldDB" id="A0A451DA37"/>
<evidence type="ECO:0000256" key="3">
    <source>
        <dbReference type="ARBA" id="ARBA00022490"/>
    </source>
</evidence>
<dbReference type="NCBIfam" id="TIGR00036">
    <property type="entry name" value="dapB"/>
    <property type="match status" value="1"/>
</dbReference>
<dbReference type="InterPro" id="IPR036291">
    <property type="entry name" value="NAD(P)-bd_dom_sf"/>
</dbReference>
<dbReference type="CDD" id="cd02274">
    <property type="entry name" value="DHDPR_N"/>
    <property type="match status" value="1"/>
</dbReference>
<evidence type="ECO:0000256" key="14">
    <source>
        <dbReference type="HAMAP-Rule" id="MF_00102"/>
    </source>
</evidence>
<comment type="catalytic activity">
    <reaction evidence="13 14">
        <text>(S)-2,3,4,5-tetrahydrodipicolinate + NAD(+) + H2O = (2S,4S)-4-hydroxy-2,3,4,5-tetrahydrodipicolinate + NADH + H(+)</text>
        <dbReference type="Rhea" id="RHEA:35323"/>
        <dbReference type="ChEBI" id="CHEBI:15377"/>
        <dbReference type="ChEBI" id="CHEBI:15378"/>
        <dbReference type="ChEBI" id="CHEBI:16845"/>
        <dbReference type="ChEBI" id="CHEBI:57540"/>
        <dbReference type="ChEBI" id="CHEBI:57945"/>
        <dbReference type="ChEBI" id="CHEBI:67139"/>
        <dbReference type="EC" id="1.17.1.8"/>
    </reaction>
</comment>
<dbReference type="InterPro" id="IPR022664">
    <property type="entry name" value="DapB_N_CS"/>
</dbReference>
<evidence type="ECO:0000256" key="5">
    <source>
        <dbReference type="ARBA" id="ARBA00022857"/>
    </source>
</evidence>
<dbReference type="GO" id="GO:0019877">
    <property type="term" value="P:diaminopimelate biosynthetic process"/>
    <property type="evidence" value="ECO:0007669"/>
    <property type="project" value="UniProtKB-UniRule"/>
</dbReference>
<evidence type="ECO:0000259" key="15">
    <source>
        <dbReference type="Pfam" id="PF01113"/>
    </source>
</evidence>
<feature type="domain" description="Dihydrodipicolinate reductase N-terminal" evidence="15">
    <location>
        <begin position="5"/>
        <end position="128"/>
    </location>
</feature>
<keyword evidence="6 14" id="KW-0220">Diaminopimelate biosynthesis</keyword>
<proteinExistence type="inferred from homology"/>
<evidence type="ECO:0000259" key="16">
    <source>
        <dbReference type="Pfam" id="PF05173"/>
    </source>
</evidence>
<dbReference type="GO" id="GO:0050661">
    <property type="term" value="F:NADP binding"/>
    <property type="evidence" value="ECO:0007669"/>
    <property type="project" value="UniProtKB-UniRule"/>
</dbReference>
<evidence type="ECO:0000256" key="12">
    <source>
        <dbReference type="ARBA" id="ARBA00049080"/>
    </source>
</evidence>
<dbReference type="PIRSF" id="PIRSF000161">
    <property type="entry name" value="DHPR"/>
    <property type="match status" value="1"/>
</dbReference>
<feature type="binding site" evidence="14">
    <location>
        <begin position="11"/>
        <end position="16"/>
    </location>
    <ligand>
        <name>NAD(+)</name>
        <dbReference type="ChEBI" id="CHEBI:57540"/>
    </ligand>
</feature>
<dbReference type="GO" id="GO:0009089">
    <property type="term" value="P:lysine biosynthetic process via diaminopimelate"/>
    <property type="evidence" value="ECO:0007669"/>
    <property type="project" value="UniProtKB-UniRule"/>
</dbReference>
<dbReference type="OrthoDB" id="9790352at2"/>
<dbReference type="PANTHER" id="PTHR20836">
    <property type="entry name" value="DIHYDRODIPICOLINATE REDUCTASE"/>
    <property type="match status" value="1"/>
</dbReference>
<accession>A0A451DA37</accession>
<evidence type="ECO:0000256" key="8">
    <source>
        <dbReference type="ARBA" id="ARBA00023027"/>
    </source>
</evidence>
<comment type="catalytic activity">
    <reaction evidence="12 14">
        <text>(S)-2,3,4,5-tetrahydrodipicolinate + NADP(+) + H2O = (2S,4S)-4-hydroxy-2,3,4,5-tetrahydrodipicolinate + NADPH + H(+)</text>
        <dbReference type="Rhea" id="RHEA:35331"/>
        <dbReference type="ChEBI" id="CHEBI:15377"/>
        <dbReference type="ChEBI" id="CHEBI:15378"/>
        <dbReference type="ChEBI" id="CHEBI:16845"/>
        <dbReference type="ChEBI" id="CHEBI:57783"/>
        <dbReference type="ChEBI" id="CHEBI:58349"/>
        <dbReference type="ChEBI" id="CHEBI:67139"/>
        <dbReference type="EC" id="1.17.1.8"/>
    </reaction>
</comment>
<dbReference type="InterPro" id="IPR023940">
    <property type="entry name" value="DHDPR_bac"/>
</dbReference>
<dbReference type="PANTHER" id="PTHR20836:SF0">
    <property type="entry name" value="4-HYDROXY-TETRAHYDRODIPICOLINATE REDUCTASE 1, CHLOROPLASTIC-RELATED"/>
    <property type="match status" value="1"/>
</dbReference>
<reference evidence="17 18" key="1">
    <citation type="submission" date="2019-02" db="EMBL/GenBank/DDBJ databases">
        <authorList>
            <person name="Manzano-Marin A."/>
            <person name="Manzano-Marin A."/>
        </authorList>
    </citation>
    <scope>NUCLEOTIDE SEQUENCE [LARGE SCALE GENOMIC DNA]</scope>
    <source>
        <strain evidence="17 18">ErCikochiana</strain>
    </source>
</reference>
<feature type="binding site" evidence="14">
    <location>
        <begin position="168"/>
        <end position="169"/>
    </location>
    <ligand>
        <name>(S)-2,3,4,5-tetrahydrodipicolinate</name>
        <dbReference type="ChEBI" id="CHEBI:16845"/>
    </ligand>
</feature>
<comment type="caution">
    <text evidence="14">Was originally thought to be a dihydrodipicolinate reductase (DHDPR), catalyzing the conversion of dihydrodipicolinate to tetrahydrodipicolinate. However, it was shown in E.coli that the substrate of the enzymatic reaction is not dihydrodipicolinate (DHDP) but in fact (2S,4S)-4-hydroxy-2,3,4,5-tetrahydrodipicolinic acid (HTPA), the product released by the DapA-catalyzed reaction.</text>
</comment>
<dbReference type="Pfam" id="PF01113">
    <property type="entry name" value="DapB_N"/>
    <property type="match status" value="1"/>
</dbReference>
<name>A0A451DA37_9GAMM</name>
<dbReference type="PROSITE" id="PS01298">
    <property type="entry name" value="DAPB"/>
    <property type="match status" value="1"/>
</dbReference>
<dbReference type="Gene3D" id="3.30.360.10">
    <property type="entry name" value="Dihydrodipicolinate Reductase, domain 2"/>
    <property type="match status" value="1"/>
</dbReference>
<evidence type="ECO:0000256" key="9">
    <source>
        <dbReference type="ARBA" id="ARBA00023154"/>
    </source>
</evidence>
<dbReference type="EMBL" id="LR217715">
    <property type="protein sequence ID" value="VFP83192.1"/>
    <property type="molecule type" value="Genomic_DNA"/>
</dbReference>
<keyword evidence="9 14" id="KW-0457">Lysine biosynthesis</keyword>
<dbReference type="RefSeq" id="WP_157988559.1">
    <property type="nucleotide sequence ID" value="NZ_LR217715.1"/>
</dbReference>
<dbReference type="FunFam" id="3.40.50.720:FF:000048">
    <property type="entry name" value="4-hydroxy-tetrahydrodipicolinate reductase"/>
    <property type="match status" value="1"/>
</dbReference>
<feature type="domain" description="Dihydrodipicolinate reductase C-terminal" evidence="16">
    <location>
        <begin position="131"/>
        <end position="267"/>
    </location>
</feature>
<keyword evidence="8 14" id="KW-0520">NAD</keyword>
<dbReference type="GO" id="GO:0005829">
    <property type="term" value="C:cytosol"/>
    <property type="evidence" value="ECO:0007669"/>
    <property type="project" value="TreeGrafter"/>
</dbReference>
<comment type="similarity">
    <text evidence="2 14">Belongs to the DapB family.</text>
</comment>
<comment type="pathway">
    <text evidence="10 14">Amino-acid biosynthesis; L-lysine biosynthesis via DAP pathway; (S)-tetrahydrodipicolinate from L-aspartate: step 4/4.</text>
</comment>
<comment type="subcellular location">
    <subcellularLocation>
        <location evidence="1 14">Cytoplasm</location>
    </subcellularLocation>
</comment>
<gene>
    <name evidence="17" type="primary">dapB1</name>
    <name evidence="14" type="synonym">dapB</name>
    <name evidence="17" type="ORF">ERCIKOCA2762_430</name>
</gene>
<dbReference type="GO" id="GO:0051287">
    <property type="term" value="F:NAD binding"/>
    <property type="evidence" value="ECO:0007669"/>
    <property type="project" value="UniProtKB-UniRule"/>
</dbReference>
<dbReference type="GO" id="GO:0016726">
    <property type="term" value="F:oxidoreductase activity, acting on CH or CH2 groups, NAD or NADP as acceptor"/>
    <property type="evidence" value="ECO:0007669"/>
    <property type="project" value="UniProtKB-UniRule"/>
</dbReference>
<comment type="subunit">
    <text evidence="14">Homotetramer.</text>
</comment>
<comment type="caution">
    <text evidence="14">Lacks conserved residue(s) required for the propagation of feature annotation.</text>
</comment>
<evidence type="ECO:0000313" key="17">
    <source>
        <dbReference type="EMBL" id="VFP83192.1"/>
    </source>
</evidence>
<evidence type="ECO:0000256" key="4">
    <source>
        <dbReference type="ARBA" id="ARBA00022605"/>
    </source>
</evidence>
<evidence type="ECO:0000256" key="13">
    <source>
        <dbReference type="ARBA" id="ARBA00049396"/>
    </source>
</evidence>
<dbReference type="Gene3D" id="3.40.50.720">
    <property type="entry name" value="NAD(P)-binding Rossmann-like Domain"/>
    <property type="match status" value="1"/>
</dbReference>
<feature type="active site" description="Proton donor" evidence="14">
    <location>
        <position position="162"/>
    </location>
</feature>
<dbReference type="GO" id="GO:0008839">
    <property type="term" value="F:4-hydroxy-tetrahydrodipicolinate reductase"/>
    <property type="evidence" value="ECO:0007669"/>
    <property type="project" value="UniProtKB-UniRule"/>
</dbReference>
<evidence type="ECO:0000313" key="18">
    <source>
        <dbReference type="Proteomes" id="UP000294368"/>
    </source>
</evidence>
<dbReference type="InterPro" id="IPR022663">
    <property type="entry name" value="DapB_C"/>
</dbReference>
<evidence type="ECO:0000256" key="2">
    <source>
        <dbReference type="ARBA" id="ARBA00006642"/>
    </source>
</evidence>
<keyword evidence="3 14" id="KW-0963">Cytoplasm</keyword>
<dbReference type="Pfam" id="PF05173">
    <property type="entry name" value="DapB_C"/>
    <property type="match status" value="1"/>
</dbReference>
<dbReference type="SUPFAM" id="SSF55347">
    <property type="entry name" value="Glyceraldehyde-3-phosphate dehydrogenase-like, C-terminal domain"/>
    <property type="match status" value="1"/>
</dbReference>
<evidence type="ECO:0000256" key="11">
    <source>
        <dbReference type="ARBA" id="ARBA00038983"/>
    </source>
</evidence>
<comment type="function">
    <text evidence="14">Catalyzes the conversion of 4-hydroxy-tetrahydrodipicolinate (HTPA) to tetrahydrodipicolinate.</text>
</comment>
<dbReference type="InterPro" id="IPR000846">
    <property type="entry name" value="DapB_N"/>
</dbReference>
<dbReference type="EC" id="1.17.1.8" evidence="11 14"/>
<evidence type="ECO:0000256" key="10">
    <source>
        <dbReference type="ARBA" id="ARBA00037922"/>
    </source>
</evidence>
<keyword evidence="5 14" id="KW-0521">NADP</keyword>
<evidence type="ECO:0000256" key="1">
    <source>
        <dbReference type="ARBA" id="ARBA00004496"/>
    </source>
</evidence>
<dbReference type="SUPFAM" id="SSF51735">
    <property type="entry name" value="NAD(P)-binding Rossmann-fold domains"/>
    <property type="match status" value="1"/>
</dbReference>
<feature type="binding site" evidence="14">
    <location>
        <begin position="101"/>
        <end position="103"/>
    </location>
    <ligand>
        <name>NAD(+)</name>
        <dbReference type="ChEBI" id="CHEBI:57540"/>
    </ligand>
</feature>
<keyword evidence="7 14" id="KW-0560">Oxidoreductase</keyword>
<protein>
    <recommendedName>
        <fullName evidence="11 14">4-hydroxy-tetrahydrodipicolinate reductase</fullName>
        <shortName evidence="14">HTPA reductase</shortName>
        <ecNumber evidence="11 14">1.17.1.8</ecNumber>
    </recommendedName>
</protein>
<organism evidence="17 18">
    <name type="scientific">Candidatus Erwinia haradaeae</name>
    <dbReference type="NCBI Taxonomy" id="1922217"/>
    <lineage>
        <taxon>Bacteria</taxon>
        <taxon>Pseudomonadati</taxon>
        <taxon>Pseudomonadota</taxon>
        <taxon>Gammaproteobacteria</taxon>
        <taxon>Enterobacterales</taxon>
        <taxon>Erwiniaceae</taxon>
        <taxon>Erwinia</taxon>
    </lineage>
</organism>